<evidence type="ECO:0000259" key="10">
    <source>
        <dbReference type="PROSITE" id="PS51278"/>
    </source>
</evidence>
<feature type="domain" description="SIS" evidence="11">
    <location>
        <begin position="461"/>
        <end position="602"/>
    </location>
</feature>
<evidence type="ECO:0000256" key="7">
    <source>
        <dbReference type="ARBA" id="ARBA00022679"/>
    </source>
</evidence>
<dbReference type="Gene3D" id="3.40.50.10490">
    <property type="entry name" value="Glucose-6-phosphate isomerase like protein, domain 1"/>
    <property type="match status" value="2"/>
</dbReference>
<dbReference type="CDD" id="cd00714">
    <property type="entry name" value="GFAT"/>
    <property type="match status" value="1"/>
</dbReference>
<reference evidence="12" key="1">
    <citation type="submission" date="2018-05" db="EMBL/GenBank/DDBJ databases">
        <authorList>
            <person name="Lanie J.A."/>
            <person name="Ng W.-L."/>
            <person name="Kazmierczak K.M."/>
            <person name="Andrzejewski T.M."/>
            <person name="Davidsen T.M."/>
            <person name="Wayne K.J."/>
            <person name="Tettelin H."/>
            <person name="Glass J.I."/>
            <person name="Rusch D."/>
            <person name="Podicherti R."/>
            <person name="Tsui H.-C.T."/>
            <person name="Winkler M.E."/>
        </authorList>
    </citation>
    <scope>NUCLEOTIDE SEQUENCE</scope>
</reference>
<dbReference type="CDD" id="cd05008">
    <property type="entry name" value="SIS_GlmS_GlmD_1"/>
    <property type="match status" value="1"/>
</dbReference>
<dbReference type="PANTHER" id="PTHR10937:SF0">
    <property type="entry name" value="GLUTAMINE--FRUCTOSE-6-PHOSPHATE TRANSAMINASE (ISOMERIZING)"/>
    <property type="match status" value="1"/>
</dbReference>
<dbReference type="InterPro" id="IPR001347">
    <property type="entry name" value="SIS_dom"/>
</dbReference>
<comment type="catalytic activity">
    <reaction evidence="1">
        <text>D-fructose 6-phosphate + L-glutamine = D-glucosamine 6-phosphate + L-glutamate</text>
        <dbReference type="Rhea" id="RHEA:13237"/>
        <dbReference type="ChEBI" id="CHEBI:29985"/>
        <dbReference type="ChEBI" id="CHEBI:58359"/>
        <dbReference type="ChEBI" id="CHEBI:58725"/>
        <dbReference type="ChEBI" id="CHEBI:61527"/>
        <dbReference type="EC" id="2.6.1.16"/>
    </reaction>
</comment>
<keyword evidence="6" id="KW-0032">Aminotransferase</keyword>
<dbReference type="FunFam" id="3.40.50.10490:FF:000001">
    <property type="entry name" value="Glutamine--fructose-6-phosphate aminotransferase [isomerizing]"/>
    <property type="match status" value="1"/>
</dbReference>
<evidence type="ECO:0000259" key="11">
    <source>
        <dbReference type="PROSITE" id="PS51464"/>
    </source>
</evidence>
<dbReference type="Pfam" id="PF01380">
    <property type="entry name" value="SIS"/>
    <property type="match status" value="2"/>
</dbReference>
<dbReference type="Pfam" id="PF13522">
    <property type="entry name" value="GATase_6"/>
    <property type="match status" value="1"/>
</dbReference>
<keyword evidence="7" id="KW-0808">Transferase</keyword>
<dbReference type="HAMAP" id="MF_00164">
    <property type="entry name" value="GlmS"/>
    <property type="match status" value="1"/>
</dbReference>
<dbReference type="Gene3D" id="3.60.20.10">
    <property type="entry name" value="Glutamine Phosphoribosylpyrophosphate, subunit 1, domain 1"/>
    <property type="match status" value="1"/>
</dbReference>
<dbReference type="InterPro" id="IPR046348">
    <property type="entry name" value="SIS_dom_sf"/>
</dbReference>
<dbReference type="EMBL" id="UINC01001804">
    <property type="protein sequence ID" value="SUZ89105.1"/>
    <property type="molecule type" value="Genomic_DNA"/>
</dbReference>
<evidence type="ECO:0000256" key="2">
    <source>
        <dbReference type="ARBA" id="ARBA00004496"/>
    </source>
</evidence>
<dbReference type="AlphaFoldDB" id="A0A381RBG3"/>
<evidence type="ECO:0000256" key="9">
    <source>
        <dbReference type="ARBA" id="ARBA00022962"/>
    </source>
</evidence>
<sequence>MCGIVGYVGAKEAGPILIEGLRRLEYRGYDSAGLAVISPEGRLGTVKEAGKIAQLEGILDEGMPPGTCGIAHTRWATHGAPNRLNAHPHWSQGRDIALVHNGIIENAEVIRSKLSDLGYIFETQTDTEAVVHLIDEAFQENSTLEDAVLTALRQVEGAYGLAVVSSRDPGKIVVARKGSPLLIGIGKNGENLVGSDASAVIQHTKEVVYLDDGDCAVLTAEGYRVCHIEEGDVQRSVHQIEWDLEAAEKGGYEHFMLKEICEQPESIRNVMRGRLLEETGDVRLGGITLSDEELAGIRRIVITACGTSWHAALIGEYMLEELTGIPVEVEYASEFRYRSPVLEDGTLVLAISQSGETADTLAALEEARARGASTMGIVNTVGSSIARKTDFGIYLHAGPEIGVASTKSFTSQIVALALFTLYLGRRRHLSILQGRELVAALRALPDQVAQTLALEPLTKELAVAYGDAQNFLYLGRGYQFPVALEGALKLKEVSYIHAEGYPAAEMKHGPIALIDDDMPVVALAPRDSVYAKVVSNIEEVKARSGRILAVVSGDAPELIGKVDHLIEVPHTVPALLPVLTSIPLQLLAYHAAIHRNRDVDQPRNLAKSVTVE</sequence>
<comment type="subcellular location">
    <subcellularLocation>
        <location evidence="2">Cytoplasm</location>
    </subcellularLocation>
</comment>
<dbReference type="NCBIfam" id="TIGR01135">
    <property type="entry name" value="glmS"/>
    <property type="match status" value="1"/>
</dbReference>
<dbReference type="InterPro" id="IPR029055">
    <property type="entry name" value="Ntn_hydrolases_N"/>
</dbReference>
<keyword evidence="8" id="KW-0677">Repeat</keyword>
<feature type="domain" description="SIS" evidence="11">
    <location>
        <begin position="290"/>
        <end position="429"/>
    </location>
</feature>
<evidence type="ECO:0000256" key="1">
    <source>
        <dbReference type="ARBA" id="ARBA00001031"/>
    </source>
</evidence>
<dbReference type="CDD" id="cd05009">
    <property type="entry name" value="SIS_GlmS_GlmD_2"/>
    <property type="match status" value="1"/>
</dbReference>
<dbReference type="SUPFAM" id="SSF56235">
    <property type="entry name" value="N-terminal nucleophile aminohydrolases (Ntn hydrolases)"/>
    <property type="match status" value="1"/>
</dbReference>
<dbReference type="InterPro" id="IPR005855">
    <property type="entry name" value="GFAT"/>
</dbReference>
<dbReference type="SUPFAM" id="SSF53697">
    <property type="entry name" value="SIS domain"/>
    <property type="match status" value="1"/>
</dbReference>
<dbReference type="GO" id="GO:0006002">
    <property type="term" value="P:fructose 6-phosphate metabolic process"/>
    <property type="evidence" value="ECO:0007669"/>
    <property type="project" value="TreeGrafter"/>
</dbReference>
<dbReference type="GO" id="GO:0004360">
    <property type="term" value="F:glutamine-fructose-6-phosphate transaminase (isomerizing) activity"/>
    <property type="evidence" value="ECO:0007669"/>
    <property type="project" value="UniProtKB-EC"/>
</dbReference>
<feature type="domain" description="Glutamine amidotransferase type-2" evidence="10">
    <location>
        <begin position="2"/>
        <end position="221"/>
    </location>
</feature>
<protein>
    <recommendedName>
        <fullName evidence="4">Glutamine--fructose-6-phosphate aminotransferase [isomerizing]</fullName>
        <ecNumber evidence="3">2.6.1.16</ecNumber>
    </recommendedName>
</protein>
<dbReference type="PANTHER" id="PTHR10937">
    <property type="entry name" value="GLUCOSAMINE--FRUCTOSE-6-PHOSPHATE AMINOTRANSFERASE, ISOMERIZING"/>
    <property type="match status" value="1"/>
</dbReference>
<dbReference type="NCBIfam" id="NF001484">
    <property type="entry name" value="PRK00331.1"/>
    <property type="match status" value="1"/>
</dbReference>
<dbReference type="FunFam" id="3.60.20.10:FF:000006">
    <property type="entry name" value="Glutamine--fructose-6-phosphate aminotransferase [isomerizing]"/>
    <property type="match status" value="1"/>
</dbReference>
<dbReference type="GO" id="GO:0006047">
    <property type="term" value="P:UDP-N-acetylglucosamine metabolic process"/>
    <property type="evidence" value="ECO:0007669"/>
    <property type="project" value="TreeGrafter"/>
</dbReference>
<keyword evidence="9" id="KW-0315">Glutamine amidotransferase</keyword>
<evidence type="ECO:0000313" key="12">
    <source>
        <dbReference type="EMBL" id="SUZ89105.1"/>
    </source>
</evidence>
<accession>A0A381RBG3</accession>
<dbReference type="GO" id="GO:0006487">
    <property type="term" value="P:protein N-linked glycosylation"/>
    <property type="evidence" value="ECO:0007669"/>
    <property type="project" value="TreeGrafter"/>
</dbReference>
<dbReference type="InterPro" id="IPR047084">
    <property type="entry name" value="GFAT_N"/>
</dbReference>
<name>A0A381RBG3_9ZZZZ</name>
<dbReference type="PROSITE" id="PS51464">
    <property type="entry name" value="SIS"/>
    <property type="match status" value="2"/>
</dbReference>
<evidence type="ECO:0000256" key="6">
    <source>
        <dbReference type="ARBA" id="ARBA00022576"/>
    </source>
</evidence>
<evidence type="ECO:0000256" key="5">
    <source>
        <dbReference type="ARBA" id="ARBA00022490"/>
    </source>
</evidence>
<dbReference type="InterPro" id="IPR035490">
    <property type="entry name" value="GlmS/FrlB_SIS"/>
</dbReference>
<dbReference type="InterPro" id="IPR035466">
    <property type="entry name" value="GlmS/AgaS_SIS"/>
</dbReference>
<dbReference type="PROSITE" id="PS51278">
    <property type="entry name" value="GATASE_TYPE_2"/>
    <property type="match status" value="1"/>
</dbReference>
<keyword evidence="5" id="KW-0963">Cytoplasm</keyword>
<gene>
    <name evidence="12" type="ORF">METZ01_LOCUS41959</name>
</gene>
<proteinExistence type="inferred from homology"/>
<evidence type="ECO:0000256" key="8">
    <source>
        <dbReference type="ARBA" id="ARBA00022737"/>
    </source>
</evidence>
<evidence type="ECO:0000256" key="4">
    <source>
        <dbReference type="ARBA" id="ARBA00016090"/>
    </source>
</evidence>
<dbReference type="InterPro" id="IPR017932">
    <property type="entry name" value="GATase_2_dom"/>
</dbReference>
<dbReference type="EC" id="2.6.1.16" evidence="3"/>
<dbReference type="GO" id="GO:0097367">
    <property type="term" value="F:carbohydrate derivative binding"/>
    <property type="evidence" value="ECO:0007669"/>
    <property type="project" value="InterPro"/>
</dbReference>
<organism evidence="12">
    <name type="scientific">marine metagenome</name>
    <dbReference type="NCBI Taxonomy" id="408172"/>
    <lineage>
        <taxon>unclassified sequences</taxon>
        <taxon>metagenomes</taxon>
        <taxon>ecological metagenomes</taxon>
    </lineage>
</organism>
<dbReference type="GO" id="GO:0005829">
    <property type="term" value="C:cytosol"/>
    <property type="evidence" value="ECO:0007669"/>
    <property type="project" value="TreeGrafter"/>
</dbReference>
<evidence type="ECO:0000256" key="3">
    <source>
        <dbReference type="ARBA" id="ARBA00012916"/>
    </source>
</evidence>